<dbReference type="SMART" id="SM00387">
    <property type="entry name" value="HATPase_c"/>
    <property type="match status" value="1"/>
</dbReference>
<comment type="subcellular location">
    <subcellularLocation>
        <location evidence="2">Cell membrane</location>
        <topology evidence="2">Multi-pass membrane protein</topology>
    </subcellularLocation>
</comment>
<evidence type="ECO:0000256" key="6">
    <source>
        <dbReference type="ARBA" id="ARBA00022679"/>
    </source>
</evidence>
<dbReference type="InterPro" id="IPR050398">
    <property type="entry name" value="HssS/ArlS-like"/>
</dbReference>
<organism evidence="17 18">
    <name type="scientific">Anaerocolumna aminovalerica</name>
    <dbReference type="NCBI Taxonomy" id="1527"/>
    <lineage>
        <taxon>Bacteria</taxon>
        <taxon>Bacillati</taxon>
        <taxon>Bacillota</taxon>
        <taxon>Clostridia</taxon>
        <taxon>Lachnospirales</taxon>
        <taxon>Lachnospiraceae</taxon>
        <taxon>Anaerocolumna</taxon>
    </lineage>
</organism>
<dbReference type="CDD" id="cd00075">
    <property type="entry name" value="HATPase"/>
    <property type="match status" value="1"/>
</dbReference>
<dbReference type="SMART" id="SM00304">
    <property type="entry name" value="HAMP"/>
    <property type="match status" value="1"/>
</dbReference>
<keyword evidence="18" id="KW-1185">Reference proteome</keyword>
<keyword evidence="7 14" id="KW-0812">Transmembrane</keyword>
<dbReference type="Gene3D" id="6.10.340.10">
    <property type="match status" value="1"/>
</dbReference>
<dbReference type="PANTHER" id="PTHR45528:SF1">
    <property type="entry name" value="SENSOR HISTIDINE KINASE CPXA"/>
    <property type="match status" value="1"/>
</dbReference>
<dbReference type="Proteomes" id="UP000198806">
    <property type="component" value="Unassembled WGS sequence"/>
</dbReference>
<dbReference type="SUPFAM" id="SSF158472">
    <property type="entry name" value="HAMP domain-like"/>
    <property type="match status" value="1"/>
</dbReference>
<evidence type="ECO:0000256" key="9">
    <source>
        <dbReference type="ARBA" id="ARBA00022777"/>
    </source>
</evidence>
<dbReference type="SUPFAM" id="SSF47384">
    <property type="entry name" value="Homodimeric domain of signal transducing histidine kinase"/>
    <property type="match status" value="1"/>
</dbReference>
<evidence type="ECO:0000256" key="2">
    <source>
        <dbReference type="ARBA" id="ARBA00004651"/>
    </source>
</evidence>
<evidence type="ECO:0000313" key="17">
    <source>
        <dbReference type="EMBL" id="SFO10782.1"/>
    </source>
</evidence>
<keyword evidence="13 14" id="KW-0472">Membrane</keyword>
<dbReference type="InterPro" id="IPR003594">
    <property type="entry name" value="HATPase_dom"/>
</dbReference>
<protein>
    <recommendedName>
        <fullName evidence="3">histidine kinase</fullName>
        <ecNumber evidence="3">2.7.13.3</ecNumber>
    </recommendedName>
</protein>
<dbReference type="InterPro" id="IPR036097">
    <property type="entry name" value="HisK_dim/P_sf"/>
</dbReference>
<keyword evidence="6" id="KW-0808">Transferase</keyword>
<keyword evidence="12" id="KW-0902">Two-component regulatory system</keyword>
<evidence type="ECO:0000256" key="10">
    <source>
        <dbReference type="ARBA" id="ARBA00022840"/>
    </source>
</evidence>
<keyword evidence="5" id="KW-0597">Phosphoprotein</keyword>
<dbReference type="FunFam" id="1.10.287.130:FF:000001">
    <property type="entry name" value="Two-component sensor histidine kinase"/>
    <property type="match status" value="1"/>
</dbReference>
<dbReference type="InterPro" id="IPR005467">
    <property type="entry name" value="His_kinase_dom"/>
</dbReference>
<evidence type="ECO:0000256" key="8">
    <source>
        <dbReference type="ARBA" id="ARBA00022741"/>
    </source>
</evidence>
<keyword evidence="9 17" id="KW-0418">Kinase</keyword>
<reference evidence="17 18" key="1">
    <citation type="submission" date="2016-10" db="EMBL/GenBank/DDBJ databases">
        <authorList>
            <person name="de Groot N.N."/>
        </authorList>
    </citation>
    <scope>NUCLEOTIDE SEQUENCE [LARGE SCALE GENOMIC DNA]</scope>
    <source>
        <strain evidence="17 18">DSM 1283</strain>
    </source>
</reference>
<dbReference type="CDD" id="cd06225">
    <property type="entry name" value="HAMP"/>
    <property type="match status" value="1"/>
</dbReference>
<accession>A0A1I5EGW2</accession>
<dbReference type="OrthoDB" id="9792991at2"/>
<evidence type="ECO:0000256" key="13">
    <source>
        <dbReference type="ARBA" id="ARBA00023136"/>
    </source>
</evidence>
<evidence type="ECO:0000256" key="11">
    <source>
        <dbReference type="ARBA" id="ARBA00022989"/>
    </source>
</evidence>
<dbReference type="InterPro" id="IPR036890">
    <property type="entry name" value="HATPase_C_sf"/>
</dbReference>
<evidence type="ECO:0000256" key="14">
    <source>
        <dbReference type="SAM" id="Phobius"/>
    </source>
</evidence>
<dbReference type="AlphaFoldDB" id="A0A1I5EGW2"/>
<evidence type="ECO:0000256" key="1">
    <source>
        <dbReference type="ARBA" id="ARBA00000085"/>
    </source>
</evidence>
<feature type="domain" description="HAMP" evidence="16">
    <location>
        <begin position="117"/>
        <end position="169"/>
    </location>
</feature>
<dbReference type="PROSITE" id="PS50109">
    <property type="entry name" value="HIS_KIN"/>
    <property type="match status" value="1"/>
</dbReference>
<dbReference type="CDD" id="cd00082">
    <property type="entry name" value="HisKA"/>
    <property type="match status" value="1"/>
</dbReference>
<gene>
    <name evidence="17" type="ORF">SAMN04489757_10959</name>
</gene>
<dbReference type="PROSITE" id="PS50885">
    <property type="entry name" value="HAMP"/>
    <property type="match status" value="1"/>
</dbReference>
<dbReference type="Pfam" id="PF02518">
    <property type="entry name" value="HATPase_c"/>
    <property type="match status" value="1"/>
</dbReference>
<dbReference type="InterPro" id="IPR003661">
    <property type="entry name" value="HisK_dim/P_dom"/>
</dbReference>
<dbReference type="Pfam" id="PF00672">
    <property type="entry name" value="HAMP"/>
    <property type="match status" value="1"/>
</dbReference>
<dbReference type="EMBL" id="FOWD01000009">
    <property type="protein sequence ID" value="SFO10782.1"/>
    <property type="molecule type" value="Genomic_DNA"/>
</dbReference>
<evidence type="ECO:0000256" key="4">
    <source>
        <dbReference type="ARBA" id="ARBA00022475"/>
    </source>
</evidence>
<evidence type="ECO:0000259" key="16">
    <source>
        <dbReference type="PROSITE" id="PS50885"/>
    </source>
</evidence>
<feature type="domain" description="Histidine kinase" evidence="15">
    <location>
        <begin position="184"/>
        <end position="401"/>
    </location>
</feature>
<feature type="transmembrane region" description="Helical" evidence="14">
    <location>
        <begin position="21"/>
        <end position="42"/>
    </location>
</feature>
<dbReference type="STRING" id="1527.SAMN04489757_10959"/>
<feature type="transmembrane region" description="Helical" evidence="14">
    <location>
        <begin position="92"/>
        <end position="115"/>
    </location>
</feature>
<dbReference type="InterPro" id="IPR003660">
    <property type="entry name" value="HAMP_dom"/>
</dbReference>
<sequence length="404" mass="45679">MKNSIFKSFRFEIVLYSLLSLIYTILTEAALFFGIYLIYNIIHNDGVREKVLNSEAIRNGTTNSLPYVNQQIPGYGAAAENSRQTMGSINDMVPVLVTLALTIGVILFTVYFLLLTKKFIVYLERISWGIQEISAGNFKTKINIDSEDEFTLIADKINKMAADVNQIFEDNRKSEYAKNELITSVAHDLRTPLTSIIGYLDLVSTGKNIDDEVKQKYVEVAYSKSKRLEKLIEDLFAYTNVSFGEVAMDYTDVDMVKFMNQLVDEFYPSFQDSGLEYEFTTNVNSAIVMADGNQLSRAIANLISNAIKYGKDGKRIKIKLWKENGKVMVDIINYGRLIPEEDIENIFKRFYRVESSRSSETGGTGLGLAIAKSIIEMHGGTIYARSNFDGTVFEVTLDEKIQKE</sequence>
<dbReference type="Gene3D" id="3.30.565.10">
    <property type="entry name" value="Histidine kinase-like ATPase, C-terminal domain"/>
    <property type="match status" value="1"/>
</dbReference>
<dbReference type="SMART" id="SM00388">
    <property type="entry name" value="HisKA"/>
    <property type="match status" value="1"/>
</dbReference>
<evidence type="ECO:0000313" key="18">
    <source>
        <dbReference type="Proteomes" id="UP000198806"/>
    </source>
</evidence>
<dbReference type="PANTHER" id="PTHR45528">
    <property type="entry name" value="SENSOR HISTIDINE KINASE CPXA"/>
    <property type="match status" value="1"/>
</dbReference>
<evidence type="ECO:0000256" key="5">
    <source>
        <dbReference type="ARBA" id="ARBA00022553"/>
    </source>
</evidence>
<dbReference type="FunFam" id="3.30.565.10:FF:000013">
    <property type="entry name" value="Two-component sensor histidine kinase"/>
    <property type="match status" value="1"/>
</dbReference>
<evidence type="ECO:0000256" key="12">
    <source>
        <dbReference type="ARBA" id="ARBA00023012"/>
    </source>
</evidence>
<keyword evidence="8" id="KW-0547">Nucleotide-binding</keyword>
<evidence type="ECO:0000259" key="15">
    <source>
        <dbReference type="PROSITE" id="PS50109"/>
    </source>
</evidence>
<dbReference type="Gene3D" id="1.10.287.130">
    <property type="match status" value="1"/>
</dbReference>
<keyword evidence="11 14" id="KW-1133">Transmembrane helix</keyword>
<evidence type="ECO:0000256" key="7">
    <source>
        <dbReference type="ARBA" id="ARBA00022692"/>
    </source>
</evidence>
<dbReference type="GO" id="GO:0005886">
    <property type="term" value="C:plasma membrane"/>
    <property type="evidence" value="ECO:0007669"/>
    <property type="project" value="UniProtKB-SubCell"/>
</dbReference>
<comment type="catalytic activity">
    <reaction evidence="1">
        <text>ATP + protein L-histidine = ADP + protein N-phospho-L-histidine.</text>
        <dbReference type="EC" id="2.7.13.3"/>
    </reaction>
</comment>
<keyword evidence="10" id="KW-0067">ATP-binding</keyword>
<dbReference type="GO" id="GO:0000155">
    <property type="term" value="F:phosphorelay sensor kinase activity"/>
    <property type="evidence" value="ECO:0007669"/>
    <property type="project" value="InterPro"/>
</dbReference>
<dbReference type="PRINTS" id="PR00344">
    <property type="entry name" value="BCTRLSENSOR"/>
</dbReference>
<dbReference type="InterPro" id="IPR004358">
    <property type="entry name" value="Sig_transdc_His_kin-like_C"/>
</dbReference>
<dbReference type="Pfam" id="PF00512">
    <property type="entry name" value="HisKA"/>
    <property type="match status" value="1"/>
</dbReference>
<dbReference type="SUPFAM" id="SSF55874">
    <property type="entry name" value="ATPase domain of HSP90 chaperone/DNA topoisomerase II/histidine kinase"/>
    <property type="match status" value="1"/>
</dbReference>
<dbReference type="GO" id="GO:0005524">
    <property type="term" value="F:ATP binding"/>
    <property type="evidence" value="ECO:0007669"/>
    <property type="project" value="UniProtKB-KW"/>
</dbReference>
<proteinExistence type="predicted"/>
<dbReference type="EC" id="2.7.13.3" evidence="3"/>
<name>A0A1I5EGW2_9FIRM</name>
<evidence type="ECO:0000256" key="3">
    <source>
        <dbReference type="ARBA" id="ARBA00012438"/>
    </source>
</evidence>
<keyword evidence="4" id="KW-1003">Cell membrane</keyword>
<dbReference type="RefSeq" id="WP_091685617.1">
    <property type="nucleotide sequence ID" value="NZ_BAABFM010000073.1"/>
</dbReference>